<name>X1QNS1_9ZZZZ</name>
<reference evidence="1" key="1">
    <citation type="journal article" date="2014" name="Front. Microbiol.">
        <title>High frequency of phylogenetically diverse reductive dehalogenase-homologous genes in deep subseafloor sedimentary metagenomes.</title>
        <authorList>
            <person name="Kawai M."/>
            <person name="Futagami T."/>
            <person name="Toyoda A."/>
            <person name="Takaki Y."/>
            <person name="Nishi S."/>
            <person name="Hori S."/>
            <person name="Arai W."/>
            <person name="Tsubouchi T."/>
            <person name="Morono Y."/>
            <person name="Uchiyama I."/>
            <person name="Ito T."/>
            <person name="Fujiyama A."/>
            <person name="Inagaki F."/>
            <person name="Takami H."/>
        </authorList>
    </citation>
    <scope>NUCLEOTIDE SEQUENCE</scope>
    <source>
        <strain evidence="1">Expedition CK06-06</strain>
    </source>
</reference>
<gene>
    <name evidence="1" type="ORF">S12H4_11359</name>
</gene>
<organism evidence="1">
    <name type="scientific">marine sediment metagenome</name>
    <dbReference type="NCBI Taxonomy" id="412755"/>
    <lineage>
        <taxon>unclassified sequences</taxon>
        <taxon>metagenomes</taxon>
        <taxon>ecological metagenomes</taxon>
    </lineage>
</organism>
<protein>
    <submittedName>
        <fullName evidence="1">Uncharacterized protein</fullName>
    </submittedName>
</protein>
<evidence type="ECO:0000313" key="1">
    <source>
        <dbReference type="EMBL" id="GAI69893.1"/>
    </source>
</evidence>
<accession>X1QNS1</accession>
<comment type="caution">
    <text evidence="1">The sequence shown here is derived from an EMBL/GenBank/DDBJ whole genome shotgun (WGS) entry which is preliminary data.</text>
</comment>
<dbReference type="EMBL" id="BARW01005082">
    <property type="protein sequence ID" value="GAI69893.1"/>
    <property type="molecule type" value="Genomic_DNA"/>
</dbReference>
<feature type="non-terminal residue" evidence="1">
    <location>
        <position position="98"/>
    </location>
</feature>
<sequence length="98" mass="11540">MANIRTLKKEINQLTNELVSDCLTYLDLHPGENRNEVGKIISDTVKIRNEIIEKLNHPNDKENSKLLKKHYKKLAEKLYKEVHLSFERLSEISGRKRK</sequence>
<dbReference type="AlphaFoldDB" id="X1QNS1"/>
<proteinExistence type="predicted"/>